<dbReference type="AlphaFoldDB" id="A0A1Y1XQ11"/>
<dbReference type="InParanoid" id="A0A1Y1XQ11"/>
<dbReference type="EMBL" id="MCFE01000545">
    <property type="protein sequence ID" value="ORX87840.1"/>
    <property type="molecule type" value="Genomic_DNA"/>
</dbReference>
<dbReference type="OrthoDB" id="2095854at2759"/>
<reference evidence="2 3" key="1">
    <citation type="submission" date="2016-07" db="EMBL/GenBank/DDBJ databases">
        <title>Pervasive Adenine N6-methylation of Active Genes in Fungi.</title>
        <authorList>
            <consortium name="DOE Joint Genome Institute"/>
            <person name="Mondo S.J."/>
            <person name="Dannebaum R.O."/>
            <person name="Kuo R.C."/>
            <person name="Labutti K."/>
            <person name="Haridas S."/>
            <person name="Kuo A."/>
            <person name="Salamov A."/>
            <person name="Ahrendt S.R."/>
            <person name="Lipzen A."/>
            <person name="Sullivan W."/>
            <person name="Andreopoulos W.B."/>
            <person name="Clum A."/>
            <person name="Lindquist E."/>
            <person name="Daum C."/>
            <person name="Ramamoorthy G.K."/>
            <person name="Gryganskyi A."/>
            <person name="Culley D."/>
            <person name="Magnuson J.K."/>
            <person name="James T.Y."/>
            <person name="O'Malley M.A."/>
            <person name="Stajich J.E."/>
            <person name="Spatafora J.W."/>
            <person name="Visel A."/>
            <person name="Grigoriev I.V."/>
        </authorList>
    </citation>
    <scope>NUCLEOTIDE SEQUENCE [LARGE SCALE GENOMIC DNA]</scope>
    <source>
        <strain evidence="2 3">CBS 931.73</strain>
    </source>
</reference>
<name>A0A1Y1XQ11_9FUNG</name>
<comment type="caution">
    <text evidence="2">The sequence shown here is derived from an EMBL/GenBank/DDBJ whole genome shotgun (WGS) entry which is preliminary data.</text>
</comment>
<dbReference type="Proteomes" id="UP000193498">
    <property type="component" value="Unassembled WGS sequence"/>
</dbReference>
<feature type="region of interest" description="Disordered" evidence="1">
    <location>
        <begin position="1"/>
        <end position="23"/>
    </location>
</feature>
<accession>A0A1Y1XQ11</accession>
<evidence type="ECO:0000313" key="3">
    <source>
        <dbReference type="Proteomes" id="UP000193498"/>
    </source>
</evidence>
<evidence type="ECO:0000256" key="1">
    <source>
        <dbReference type="SAM" id="MobiDB-lite"/>
    </source>
</evidence>
<organism evidence="2 3">
    <name type="scientific">Basidiobolus meristosporus CBS 931.73</name>
    <dbReference type="NCBI Taxonomy" id="1314790"/>
    <lineage>
        <taxon>Eukaryota</taxon>
        <taxon>Fungi</taxon>
        <taxon>Fungi incertae sedis</taxon>
        <taxon>Zoopagomycota</taxon>
        <taxon>Entomophthoromycotina</taxon>
        <taxon>Basidiobolomycetes</taxon>
        <taxon>Basidiobolales</taxon>
        <taxon>Basidiobolaceae</taxon>
        <taxon>Basidiobolus</taxon>
    </lineage>
</organism>
<sequence length="93" mass="11123">MSSASHSNSSSRKNSLEGEGGHPMTHYYDVDLYPKLMREFENHCQHEQLVTTSPTDYDLYPSLMREIENQGARKQPDMLHDWEFRSYRKNWLW</sequence>
<gene>
    <name evidence="2" type="ORF">K493DRAFT_319603</name>
</gene>
<evidence type="ECO:0000313" key="2">
    <source>
        <dbReference type="EMBL" id="ORX87840.1"/>
    </source>
</evidence>
<keyword evidence="3" id="KW-1185">Reference proteome</keyword>
<protein>
    <submittedName>
        <fullName evidence="2">Uncharacterized protein</fullName>
    </submittedName>
</protein>
<feature type="compositionally biased region" description="Low complexity" evidence="1">
    <location>
        <begin position="1"/>
        <end position="13"/>
    </location>
</feature>
<proteinExistence type="predicted"/>